<evidence type="ECO:0000259" key="2">
    <source>
        <dbReference type="Pfam" id="PF01408"/>
    </source>
</evidence>
<dbReference type="GO" id="GO:0016491">
    <property type="term" value="F:oxidoreductase activity"/>
    <property type="evidence" value="ECO:0007669"/>
    <property type="project" value="UniProtKB-KW"/>
</dbReference>
<dbReference type="Pfam" id="PF01408">
    <property type="entry name" value="GFO_IDH_MocA"/>
    <property type="match status" value="1"/>
</dbReference>
<dbReference type="STRING" id="1142394.PSMK_04030"/>
<feature type="domain" description="Gfo/Idh/MocA-like oxidoreductase N-terminal" evidence="2">
    <location>
        <begin position="2"/>
        <end position="116"/>
    </location>
</feature>
<dbReference type="SUPFAM" id="SSF55347">
    <property type="entry name" value="Glyceraldehyde-3-phosphate dehydrogenase-like, C-terminal domain"/>
    <property type="match status" value="1"/>
</dbReference>
<evidence type="ECO:0000259" key="3">
    <source>
        <dbReference type="Pfam" id="PF22725"/>
    </source>
</evidence>
<sequence length="384" mass="42232">MKLAMIGCGYVANMYRLTLPLHAELELVGVCDRDADRAAKMGELTGARVYADHAEACADLSVELVLNLTNPANHVPVTRAALEAGKHVFTEKPVALDQQEAASLVALARERGVMLSSAPCTLLADAAQTLWRAVREEEVGKIRLVYAEMEDGPVHQMPLRKWVNEAGVPWPYVDEFETGCTVEHAGYVLSWLCAMFGPARSVTAFAAELVPVEEKMQRLPEDASAVKAVDDFSVACIRFASGPVARLTCGIYASHDHRLRLFGDAGVLEVDDPRSDRSPVRRRRYHQIRRKRFLSPLARKLPLIGAKQEKVAYRGSQSRDFCRGIAEMAAAHRAGRPPRLGADFALHVNELTMATQNARTTGMPHELATTFEPVRPGGYPEVNP</sequence>
<dbReference type="RefSeq" id="WP_014435782.1">
    <property type="nucleotide sequence ID" value="NC_017080.1"/>
</dbReference>
<organism evidence="4 5">
    <name type="scientific">Phycisphaera mikurensis (strain NBRC 102666 / KCTC 22515 / FYK2301M01)</name>
    <dbReference type="NCBI Taxonomy" id="1142394"/>
    <lineage>
        <taxon>Bacteria</taxon>
        <taxon>Pseudomonadati</taxon>
        <taxon>Planctomycetota</taxon>
        <taxon>Phycisphaerae</taxon>
        <taxon>Phycisphaerales</taxon>
        <taxon>Phycisphaeraceae</taxon>
        <taxon>Phycisphaera</taxon>
    </lineage>
</organism>
<dbReference type="PANTHER" id="PTHR43818:SF11">
    <property type="entry name" value="BCDNA.GH03377"/>
    <property type="match status" value="1"/>
</dbReference>
<dbReference type="EMBL" id="AP012338">
    <property type="protein sequence ID" value="BAM02562.1"/>
    <property type="molecule type" value="Genomic_DNA"/>
</dbReference>
<dbReference type="PANTHER" id="PTHR43818">
    <property type="entry name" value="BCDNA.GH03377"/>
    <property type="match status" value="1"/>
</dbReference>
<evidence type="ECO:0000313" key="4">
    <source>
        <dbReference type="EMBL" id="BAM02562.1"/>
    </source>
</evidence>
<accession>I0IBC4</accession>
<protein>
    <submittedName>
        <fullName evidence="4">Putative oxidoreductase</fullName>
    </submittedName>
</protein>
<feature type="domain" description="GFO/IDH/MocA-like oxidoreductase" evidence="3">
    <location>
        <begin position="128"/>
        <end position="268"/>
    </location>
</feature>
<dbReference type="InterPro" id="IPR036291">
    <property type="entry name" value="NAD(P)-bd_dom_sf"/>
</dbReference>
<dbReference type="SUPFAM" id="SSF51735">
    <property type="entry name" value="NAD(P)-binding Rossmann-fold domains"/>
    <property type="match status" value="1"/>
</dbReference>
<dbReference type="HOGENOM" id="CLU_023194_6_0_0"/>
<reference evidence="4 5" key="1">
    <citation type="submission" date="2012-02" db="EMBL/GenBank/DDBJ databases">
        <title>Complete genome sequence of Phycisphaera mikurensis NBRC 102666.</title>
        <authorList>
            <person name="Ankai A."/>
            <person name="Hosoyama A."/>
            <person name="Terui Y."/>
            <person name="Sekine M."/>
            <person name="Fukai R."/>
            <person name="Kato Y."/>
            <person name="Nakamura S."/>
            <person name="Yamada-Narita S."/>
            <person name="Kawakoshi A."/>
            <person name="Fukunaga Y."/>
            <person name="Yamazaki S."/>
            <person name="Fujita N."/>
        </authorList>
    </citation>
    <scope>NUCLEOTIDE SEQUENCE [LARGE SCALE GENOMIC DNA]</scope>
    <source>
        <strain evidence="5">NBRC 102666 / KCTC 22515 / FYK2301M01</strain>
    </source>
</reference>
<evidence type="ECO:0000256" key="1">
    <source>
        <dbReference type="ARBA" id="ARBA00023002"/>
    </source>
</evidence>
<dbReference type="Proteomes" id="UP000007881">
    <property type="component" value="Chromosome"/>
</dbReference>
<dbReference type="PATRIC" id="fig|1142394.8.peg.411"/>
<dbReference type="Pfam" id="PF22725">
    <property type="entry name" value="GFO_IDH_MocA_C3"/>
    <property type="match status" value="1"/>
</dbReference>
<dbReference type="GO" id="GO:0000166">
    <property type="term" value="F:nucleotide binding"/>
    <property type="evidence" value="ECO:0007669"/>
    <property type="project" value="InterPro"/>
</dbReference>
<keyword evidence="5" id="KW-1185">Reference proteome</keyword>
<dbReference type="Gene3D" id="3.40.50.720">
    <property type="entry name" value="NAD(P)-binding Rossmann-like Domain"/>
    <property type="match status" value="1"/>
</dbReference>
<dbReference type="InterPro" id="IPR050463">
    <property type="entry name" value="Gfo/Idh/MocA_oxidrdct_glycsds"/>
</dbReference>
<dbReference type="Gene3D" id="3.30.360.10">
    <property type="entry name" value="Dihydrodipicolinate Reductase, domain 2"/>
    <property type="match status" value="1"/>
</dbReference>
<dbReference type="OrthoDB" id="9815825at2"/>
<proteinExistence type="predicted"/>
<keyword evidence="1" id="KW-0560">Oxidoreductase</keyword>
<dbReference type="AlphaFoldDB" id="I0IBC4"/>
<gene>
    <name evidence="4" type="ordered locus">PSMK_04030</name>
</gene>
<dbReference type="InterPro" id="IPR000683">
    <property type="entry name" value="Gfo/Idh/MocA-like_OxRdtase_N"/>
</dbReference>
<dbReference type="KEGG" id="phm:PSMK_04030"/>
<evidence type="ECO:0000313" key="5">
    <source>
        <dbReference type="Proteomes" id="UP000007881"/>
    </source>
</evidence>
<name>I0IBC4_PHYMF</name>
<dbReference type="eggNOG" id="COG0673">
    <property type="taxonomic scope" value="Bacteria"/>
</dbReference>
<dbReference type="InterPro" id="IPR055170">
    <property type="entry name" value="GFO_IDH_MocA-like_dom"/>
</dbReference>